<accession>A0A0E9SWG8</accession>
<organism evidence="1">
    <name type="scientific">Anguilla anguilla</name>
    <name type="common">European freshwater eel</name>
    <name type="synonym">Muraena anguilla</name>
    <dbReference type="NCBI Taxonomy" id="7936"/>
    <lineage>
        <taxon>Eukaryota</taxon>
        <taxon>Metazoa</taxon>
        <taxon>Chordata</taxon>
        <taxon>Craniata</taxon>
        <taxon>Vertebrata</taxon>
        <taxon>Euteleostomi</taxon>
        <taxon>Actinopterygii</taxon>
        <taxon>Neopterygii</taxon>
        <taxon>Teleostei</taxon>
        <taxon>Anguilliformes</taxon>
        <taxon>Anguillidae</taxon>
        <taxon>Anguilla</taxon>
    </lineage>
</organism>
<evidence type="ECO:0000313" key="1">
    <source>
        <dbReference type="EMBL" id="JAH45602.1"/>
    </source>
</evidence>
<protein>
    <submittedName>
        <fullName evidence="1">Uncharacterized protein</fullName>
    </submittedName>
</protein>
<name>A0A0E9SWG8_ANGAN</name>
<reference evidence="1" key="2">
    <citation type="journal article" date="2015" name="Fish Shellfish Immunol.">
        <title>Early steps in the European eel (Anguilla anguilla)-Vibrio vulnificus interaction in the gills: Role of the RtxA13 toxin.</title>
        <authorList>
            <person name="Callol A."/>
            <person name="Pajuelo D."/>
            <person name="Ebbesson L."/>
            <person name="Teles M."/>
            <person name="MacKenzie S."/>
            <person name="Amaro C."/>
        </authorList>
    </citation>
    <scope>NUCLEOTIDE SEQUENCE</scope>
</reference>
<proteinExistence type="predicted"/>
<sequence>MVGQICNGCVAMKLYAVSIQSALAIFPGGIDMTLWEEEVGRHHMRSNRWPDLHFTRTPYLITVLKH</sequence>
<dbReference type="AlphaFoldDB" id="A0A0E9SWG8"/>
<reference evidence="1" key="1">
    <citation type="submission" date="2014-11" db="EMBL/GenBank/DDBJ databases">
        <authorList>
            <person name="Amaro Gonzalez C."/>
        </authorList>
    </citation>
    <scope>NUCLEOTIDE SEQUENCE</scope>
</reference>
<dbReference type="EMBL" id="GBXM01062975">
    <property type="protein sequence ID" value="JAH45602.1"/>
    <property type="molecule type" value="Transcribed_RNA"/>
</dbReference>